<feature type="compositionally biased region" description="Low complexity" evidence="1">
    <location>
        <begin position="8"/>
        <end position="24"/>
    </location>
</feature>
<feature type="compositionally biased region" description="Gly residues" evidence="1">
    <location>
        <begin position="50"/>
        <end position="59"/>
    </location>
</feature>
<name>Q8S262_ORYSJ</name>
<proteinExistence type="predicted"/>
<accession>Q8S262</accession>
<feature type="region of interest" description="Disordered" evidence="1">
    <location>
        <begin position="1"/>
        <end position="102"/>
    </location>
</feature>
<dbReference type="EMBL" id="AP003243">
    <property type="protein sequence ID" value="BAB89039.1"/>
    <property type="molecule type" value="Genomic_DNA"/>
</dbReference>
<gene>
    <name evidence="2" type="primary">P0415C01.17</name>
</gene>
<dbReference type="AlphaFoldDB" id="Q8S262"/>
<evidence type="ECO:0000313" key="2">
    <source>
        <dbReference type="EMBL" id="BAB89039.1"/>
    </source>
</evidence>
<dbReference type="Proteomes" id="UP000817658">
    <property type="component" value="Chromosome 1"/>
</dbReference>
<evidence type="ECO:0000256" key="1">
    <source>
        <dbReference type="SAM" id="MobiDB-lite"/>
    </source>
</evidence>
<sequence length="102" mass="10302">MTTPSAILSLSLSGGDGQGDTQDLAEGGRGEGGGRRWFPSLPDLVKGRPGEGSGGGGGSPPSQIRPEGGRGRAAAVAAVPLPLRSGRREAGGGQWRQQRPHH</sequence>
<feature type="compositionally biased region" description="Low complexity" evidence="1">
    <location>
        <begin position="72"/>
        <end position="84"/>
    </location>
</feature>
<protein>
    <submittedName>
        <fullName evidence="2">Uncharacterized protein P0415C01.17</fullName>
    </submittedName>
</protein>
<organism evidence="2">
    <name type="scientific">Oryza sativa subsp. japonica</name>
    <name type="common">Rice</name>
    <dbReference type="NCBI Taxonomy" id="39947"/>
    <lineage>
        <taxon>Eukaryota</taxon>
        <taxon>Viridiplantae</taxon>
        <taxon>Streptophyta</taxon>
        <taxon>Embryophyta</taxon>
        <taxon>Tracheophyta</taxon>
        <taxon>Spermatophyta</taxon>
        <taxon>Magnoliopsida</taxon>
        <taxon>Liliopsida</taxon>
        <taxon>Poales</taxon>
        <taxon>Poaceae</taxon>
        <taxon>BOP clade</taxon>
        <taxon>Oryzoideae</taxon>
        <taxon>Oryzeae</taxon>
        <taxon>Oryzinae</taxon>
        <taxon>Oryza</taxon>
        <taxon>Oryza sativa</taxon>
    </lineage>
</organism>
<reference evidence="2" key="1">
    <citation type="journal article" date="2002" name="Nature">
        <title>The genome sequence and structure of rice chromosome 1.</title>
        <authorList>
            <person name="Sasaki T."/>
            <person name="Matsumoto T."/>
            <person name="Yamamoto K."/>
            <person name="Sakata K."/>
            <person name="Baba T."/>
            <person name="Katayose Y."/>
            <person name="Wu J."/>
            <person name="Niimura Y."/>
            <person name="Cheng Z."/>
            <person name="Nagamura Y."/>
            <person name="Antonio B.A."/>
            <person name="Kanamori H."/>
            <person name="Hosokawa S."/>
            <person name="Masukawa M."/>
            <person name="Arikawa K."/>
            <person name="Chiden Y."/>
            <person name="Hayashi M."/>
            <person name="Okamoto M."/>
            <person name="Ando T."/>
            <person name="Aoki H."/>
            <person name="Arita K."/>
            <person name="Hamada M."/>
            <person name="Harada C."/>
            <person name="Hijishita S."/>
            <person name="Honda M."/>
            <person name="Ichikawa Y."/>
            <person name="Idonuma A."/>
            <person name="Iijima M."/>
            <person name="Ikeda M."/>
            <person name="Ikeno M."/>
            <person name="Itoh S."/>
            <person name="Itoh T."/>
            <person name="Itoh Y."/>
            <person name="Itoh Y."/>
            <person name="Iwabuchi A."/>
            <person name="Kamiya K."/>
            <person name="Karasawa W."/>
            <person name="Katagiri S."/>
            <person name="Kikuta A."/>
            <person name="Kobayashi N."/>
            <person name="Kono I."/>
            <person name="Machita K."/>
            <person name="Maehara T."/>
            <person name="Mizuno H."/>
            <person name="Mizubayashi T."/>
            <person name="Mukai Y."/>
            <person name="Nagasaki H."/>
            <person name="Nakashima M."/>
            <person name="Nakama Y."/>
            <person name="Nakamichi Y."/>
            <person name="Nakamura M."/>
            <person name="Namiki N."/>
            <person name="Negishi M."/>
            <person name="Ohta I."/>
            <person name="Ono N."/>
            <person name="Saji S."/>
            <person name="Sakai K."/>
            <person name="Shibata M."/>
            <person name="Shimokawa T."/>
            <person name="Shomura A."/>
            <person name="Song J."/>
            <person name="Takazaki Y."/>
            <person name="Terasawa K."/>
            <person name="Tsuji K."/>
            <person name="Waki K."/>
            <person name="Yamagata H."/>
            <person name="Yamane H."/>
            <person name="Yoshiki S."/>
            <person name="Yoshihara R."/>
            <person name="Yukawa K."/>
            <person name="Zhong H."/>
            <person name="Iwama H."/>
            <person name="Endo T."/>
            <person name="Ito H."/>
            <person name="Hahn J.H."/>
            <person name="Kim H.I."/>
            <person name="Eun M.Y."/>
            <person name="Yano M."/>
            <person name="Jiang J."/>
            <person name="Gojobori T."/>
        </authorList>
    </citation>
    <scope>NUCLEOTIDE SEQUENCE [LARGE SCALE GENOMIC DNA]</scope>
</reference>